<gene>
    <name evidence="2" type="ORF">PUR21_13640</name>
</gene>
<dbReference type="PANTHER" id="PTHR33933:SF1">
    <property type="entry name" value="PROTEIN ADENYLYLTRANSFERASE MNTA-RELATED"/>
    <property type="match status" value="1"/>
</dbReference>
<dbReference type="EMBL" id="JAQYXL010000001">
    <property type="protein sequence ID" value="MEN3228665.1"/>
    <property type="molecule type" value="Genomic_DNA"/>
</dbReference>
<dbReference type="Pfam" id="PF18765">
    <property type="entry name" value="Polbeta"/>
    <property type="match status" value="1"/>
</dbReference>
<dbReference type="InterPro" id="IPR052548">
    <property type="entry name" value="Type_VII_TA_antitoxin"/>
</dbReference>
<sequence>MAPDVAPRTEGIDEHARDALNSFALALDQAYGRRVRNLVVFGSRARQQASQDSDIDVAVVLDRLDGRRYDERMRMTDLAYEILVSTGVDIQAWPVTVAEWSGQEEHSNPGLLLNMKRDGIEFGAPLAA</sequence>
<proteinExistence type="predicted"/>
<dbReference type="PANTHER" id="PTHR33933">
    <property type="entry name" value="NUCLEOTIDYLTRANSFERASE"/>
    <property type="match status" value="1"/>
</dbReference>
<dbReference type="SUPFAM" id="SSF81301">
    <property type="entry name" value="Nucleotidyltransferase"/>
    <property type="match status" value="1"/>
</dbReference>
<accession>A0ABU9ZCF4</accession>
<dbReference type="Gene3D" id="3.30.460.10">
    <property type="entry name" value="Beta Polymerase, domain 2"/>
    <property type="match status" value="1"/>
</dbReference>
<feature type="domain" description="Polymerase beta nucleotidyltransferase" evidence="1">
    <location>
        <begin position="34"/>
        <end position="91"/>
    </location>
</feature>
<dbReference type="InterPro" id="IPR041633">
    <property type="entry name" value="Polbeta"/>
</dbReference>
<organism evidence="2 3">
    <name type="scientific">Methylorubrum rhodesianum</name>
    <dbReference type="NCBI Taxonomy" id="29427"/>
    <lineage>
        <taxon>Bacteria</taxon>
        <taxon>Pseudomonadati</taxon>
        <taxon>Pseudomonadota</taxon>
        <taxon>Alphaproteobacteria</taxon>
        <taxon>Hyphomicrobiales</taxon>
        <taxon>Methylobacteriaceae</taxon>
        <taxon>Methylorubrum</taxon>
    </lineage>
</organism>
<reference evidence="2 3" key="1">
    <citation type="journal article" date="2023" name="PLoS ONE">
        <title>Complete genome assembly of Hawai'i environmental nontuberculous mycobacteria reveals unexpected co-isolation with methylobacteria.</title>
        <authorList>
            <person name="Hendrix J."/>
            <person name="Epperson L.E."/>
            <person name="Tong E.I."/>
            <person name="Chan Y.L."/>
            <person name="Hasan N.A."/>
            <person name="Dawrs S.N."/>
            <person name="Norton G.J."/>
            <person name="Virdi R."/>
            <person name="Crooks J.L."/>
            <person name="Chan E.D."/>
            <person name="Honda J.R."/>
            <person name="Strong M."/>
        </authorList>
    </citation>
    <scope>NUCLEOTIDE SEQUENCE [LARGE SCALE GENOMIC DNA]</scope>
    <source>
        <strain evidence="2 3">NJH_HI01</strain>
    </source>
</reference>
<dbReference type="CDD" id="cd05403">
    <property type="entry name" value="NT_KNTase_like"/>
    <property type="match status" value="1"/>
</dbReference>
<dbReference type="Proteomes" id="UP001404845">
    <property type="component" value="Unassembled WGS sequence"/>
</dbReference>
<keyword evidence="3" id="KW-1185">Reference proteome</keyword>
<comment type="caution">
    <text evidence="2">The sequence shown here is derived from an EMBL/GenBank/DDBJ whole genome shotgun (WGS) entry which is preliminary data.</text>
</comment>
<name>A0ABU9ZCF4_9HYPH</name>
<dbReference type="InterPro" id="IPR043519">
    <property type="entry name" value="NT_sf"/>
</dbReference>
<evidence type="ECO:0000259" key="1">
    <source>
        <dbReference type="Pfam" id="PF18765"/>
    </source>
</evidence>
<evidence type="ECO:0000313" key="2">
    <source>
        <dbReference type="EMBL" id="MEN3228665.1"/>
    </source>
</evidence>
<evidence type="ECO:0000313" key="3">
    <source>
        <dbReference type="Proteomes" id="UP001404845"/>
    </source>
</evidence>
<dbReference type="RefSeq" id="WP_200670653.1">
    <property type="nucleotide sequence ID" value="NZ_JACWCW010000014.1"/>
</dbReference>
<protein>
    <submittedName>
        <fullName evidence="2">Nucleotidyltransferase domain-containing protein</fullName>
    </submittedName>
</protein>